<evidence type="ECO:0000313" key="6">
    <source>
        <dbReference type="EMBL" id="ABV94233.1"/>
    </source>
</evidence>
<keyword evidence="3" id="KW-0998">Cell outer membrane</keyword>
<dbReference type="CDD" id="cd07185">
    <property type="entry name" value="OmpA_C-like"/>
    <property type="match status" value="1"/>
</dbReference>
<gene>
    <name evidence="6" type="ordered locus">Dshi_2499</name>
</gene>
<dbReference type="GO" id="GO:0009279">
    <property type="term" value="C:cell outer membrane"/>
    <property type="evidence" value="ECO:0007669"/>
    <property type="project" value="UniProtKB-SubCell"/>
</dbReference>
<evidence type="ECO:0000259" key="5">
    <source>
        <dbReference type="PROSITE" id="PS51123"/>
    </source>
</evidence>
<dbReference type="InterPro" id="IPR006665">
    <property type="entry name" value="OmpA-like"/>
</dbReference>
<dbReference type="HOGENOM" id="CLU_1249853_0_0_5"/>
<dbReference type="PANTHER" id="PTHR30329">
    <property type="entry name" value="STATOR ELEMENT OF FLAGELLAR MOTOR COMPLEX"/>
    <property type="match status" value="1"/>
</dbReference>
<keyword evidence="2 4" id="KW-0472">Membrane</keyword>
<comment type="subcellular location">
    <subcellularLocation>
        <location evidence="1">Cell outer membrane</location>
    </subcellularLocation>
</comment>
<dbReference type="AlphaFoldDB" id="A8LSN4"/>
<sequence length="240" mass="25402">MARRNGFGDPVLMKRLLIRLILAPAVLVWGAIAQAQDLGTVLFDFDSASLDAEAATQVRAIAEALEATPSYKPTIVVGYTDAVGSTGYNLALGQRRAQTVADALTAQGVPVSRIGSIASRGESDLVVAVATAERRNRRVNVALDDMLSACRSYRDIDLNPAGFADAFQVDLQSRLAEAVNAYSRFTGDGQNGPAFQMAGAAKYDCGIAAGLGPNEDRKLEYGKKCFCNSARLRVALGGAR</sequence>
<reference evidence="7" key="1">
    <citation type="journal article" date="2010" name="ISME J.">
        <title>The complete genome sequence of the algal symbiont Dinoroseobacter shibae: a hitchhiker's guide to life in the sea.</title>
        <authorList>
            <person name="Wagner-Dobler I."/>
            <person name="Ballhausen B."/>
            <person name="Berger M."/>
            <person name="Brinkhoff T."/>
            <person name="Buchholz I."/>
            <person name="Bunk B."/>
            <person name="Cypionka H."/>
            <person name="Daniel R."/>
            <person name="Drepper T."/>
            <person name="Gerdts G."/>
            <person name="Hahnke S."/>
            <person name="Han C."/>
            <person name="Jahn D."/>
            <person name="Kalhoefer D."/>
            <person name="Kiss H."/>
            <person name="Klenk H.P."/>
            <person name="Kyrpides N."/>
            <person name="Liebl W."/>
            <person name="Liesegang H."/>
            <person name="Meincke L."/>
            <person name="Pati A."/>
            <person name="Petersen J."/>
            <person name="Piekarski T."/>
            <person name="Pommerenke C."/>
            <person name="Pradella S."/>
            <person name="Pukall R."/>
            <person name="Rabus R."/>
            <person name="Stackebrandt E."/>
            <person name="Thole S."/>
            <person name="Thompson L."/>
            <person name="Tielen P."/>
            <person name="Tomasch J."/>
            <person name="von Jan M."/>
            <person name="Wanphrut N."/>
            <person name="Wichels A."/>
            <person name="Zech H."/>
            <person name="Simon M."/>
        </authorList>
    </citation>
    <scope>NUCLEOTIDE SEQUENCE [LARGE SCALE GENOMIC DNA]</scope>
    <source>
        <strain evidence="7">DSM 16493 / NCIMB 14021 / DFL 12</strain>
    </source>
</reference>
<evidence type="ECO:0000256" key="4">
    <source>
        <dbReference type="PROSITE-ProRule" id="PRU00473"/>
    </source>
</evidence>
<dbReference type="eggNOG" id="COG2885">
    <property type="taxonomic scope" value="Bacteria"/>
</dbReference>
<keyword evidence="7" id="KW-1185">Reference proteome</keyword>
<dbReference type="SUPFAM" id="SSF103088">
    <property type="entry name" value="OmpA-like"/>
    <property type="match status" value="1"/>
</dbReference>
<dbReference type="Pfam" id="PF00691">
    <property type="entry name" value="OmpA"/>
    <property type="match status" value="1"/>
</dbReference>
<dbReference type="STRING" id="398580.Dshi_2499"/>
<dbReference type="EMBL" id="CP000830">
    <property type="protein sequence ID" value="ABV94233.1"/>
    <property type="molecule type" value="Genomic_DNA"/>
</dbReference>
<name>A8LSN4_DINSH</name>
<evidence type="ECO:0000256" key="2">
    <source>
        <dbReference type="ARBA" id="ARBA00023136"/>
    </source>
</evidence>
<protein>
    <recommendedName>
        <fullName evidence="5">OmpA-like domain-containing protein</fullName>
    </recommendedName>
</protein>
<dbReference type="PROSITE" id="PS51123">
    <property type="entry name" value="OMPA_2"/>
    <property type="match status" value="1"/>
</dbReference>
<evidence type="ECO:0000313" key="7">
    <source>
        <dbReference type="Proteomes" id="UP000006833"/>
    </source>
</evidence>
<dbReference type="InterPro" id="IPR006664">
    <property type="entry name" value="OMP_bac"/>
</dbReference>
<organism evidence="6 7">
    <name type="scientific">Dinoroseobacter shibae (strain DSM 16493 / NCIMB 14021 / DFL 12)</name>
    <dbReference type="NCBI Taxonomy" id="398580"/>
    <lineage>
        <taxon>Bacteria</taxon>
        <taxon>Pseudomonadati</taxon>
        <taxon>Pseudomonadota</taxon>
        <taxon>Alphaproteobacteria</taxon>
        <taxon>Rhodobacterales</taxon>
        <taxon>Roseobacteraceae</taxon>
        <taxon>Dinoroseobacter</taxon>
    </lineage>
</organism>
<feature type="domain" description="OmpA-like" evidence="5">
    <location>
        <begin position="30"/>
        <end position="147"/>
    </location>
</feature>
<proteinExistence type="predicted"/>
<evidence type="ECO:0000256" key="3">
    <source>
        <dbReference type="ARBA" id="ARBA00023237"/>
    </source>
</evidence>
<accession>A8LSN4</accession>
<dbReference type="InterPro" id="IPR036737">
    <property type="entry name" value="OmpA-like_sf"/>
</dbReference>
<dbReference type="Proteomes" id="UP000006833">
    <property type="component" value="Chromosome"/>
</dbReference>
<dbReference type="InterPro" id="IPR050330">
    <property type="entry name" value="Bact_OuterMem_StrucFunc"/>
</dbReference>
<dbReference type="Gene3D" id="3.30.1330.60">
    <property type="entry name" value="OmpA-like domain"/>
    <property type="match status" value="1"/>
</dbReference>
<dbReference type="KEGG" id="dsh:Dshi_2499"/>
<dbReference type="PRINTS" id="PR01021">
    <property type="entry name" value="OMPADOMAIN"/>
</dbReference>
<evidence type="ECO:0000256" key="1">
    <source>
        <dbReference type="ARBA" id="ARBA00004442"/>
    </source>
</evidence>
<dbReference type="PANTHER" id="PTHR30329:SF21">
    <property type="entry name" value="LIPOPROTEIN YIAD-RELATED"/>
    <property type="match status" value="1"/>
</dbReference>